<keyword evidence="2" id="KW-1133">Transmembrane helix</keyword>
<dbReference type="EMBL" id="NIDE01000001">
    <property type="protein sequence ID" value="OWK46745.1"/>
    <property type="molecule type" value="Genomic_DNA"/>
</dbReference>
<dbReference type="Proteomes" id="UP000214646">
    <property type="component" value="Unassembled WGS sequence"/>
</dbReference>
<keyword evidence="4" id="KW-1185">Reference proteome</keyword>
<protein>
    <recommendedName>
        <fullName evidence="5">Transmembrane protein</fullName>
    </recommendedName>
</protein>
<name>A0A225EEE4_9BACT</name>
<feature type="compositionally biased region" description="Acidic residues" evidence="1">
    <location>
        <begin position="98"/>
        <end position="124"/>
    </location>
</feature>
<feature type="region of interest" description="Disordered" evidence="1">
    <location>
        <begin position="96"/>
        <end position="129"/>
    </location>
</feature>
<evidence type="ECO:0000256" key="1">
    <source>
        <dbReference type="SAM" id="MobiDB-lite"/>
    </source>
</evidence>
<evidence type="ECO:0000313" key="4">
    <source>
        <dbReference type="Proteomes" id="UP000214646"/>
    </source>
</evidence>
<keyword evidence="2" id="KW-0812">Transmembrane</keyword>
<evidence type="ECO:0000313" key="3">
    <source>
        <dbReference type="EMBL" id="OWK46745.1"/>
    </source>
</evidence>
<organism evidence="3 4">
    <name type="scientific">Fimbriiglobus ruber</name>
    <dbReference type="NCBI Taxonomy" id="1908690"/>
    <lineage>
        <taxon>Bacteria</taxon>
        <taxon>Pseudomonadati</taxon>
        <taxon>Planctomycetota</taxon>
        <taxon>Planctomycetia</taxon>
        <taxon>Gemmatales</taxon>
        <taxon>Gemmataceae</taxon>
        <taxon>Fimbriiglobus</taxon>
    </lineage>
</organism>
<feature type="transmembrane region" description="Helical" evidence="2">
    <location>
        <begin position="33"/>
        <end position="55"/>
    </location>
</feature>
<accession>A0A225EEE4</accession>
<evidence type="ECO:0000256" key="2">
    <source>
        <dbReference type="SAM" id="Phobius"/>
    </source>
</evidence>
<reference evidence="4" key="1">
    <citation type="submission" date="2017-06" db="EMBL/GenBank/DDBJ databases">
        <title>Genome analysis of Fimbriiglobus ruber SP5, the first member of the order Planctomycetales with confirmed chitinolytic capability.</title>
        <authorList>
            <person name="Ravin N.V."/>
            <person name="Rakitin A.L."/>
            <person name="Ivanova A.A."/>
            <person name="Beletsky A.V."/>
            <person name="Kulichevskaya I.S."/>
            <person name="Mardanov A.V."/>
            <person name="Dedysh S.N."/>
        </authorList>
    </citation>
    <scope>NUCLEOTIDE SEQUENCE [LARGE SCALE GENOMIC DNA]</scope>
    <source>
        <strain evidence="4">SP5</strain>
    </source>
</reference>
<evidence type="ECO:0008006" key="5">
    <source>
        <dbReference type="Google" id="ProtNLM"/>
    </source>
</evidence>
<comment type="caution">
    <text evidence="3">The sequence shown here is derived from an EMBL/GenBank/DDBJ whole genome shotgun (WGS) entry which is preliminary data.</text>
</comment>
<keyword evidence="2" id="KW-0472">Membrane</keyword>
<dbReference type="RefSeq" id="WP_088251938.1">
    <property type="nucleotide sequence ID" value="NZ_NIDE01000001.1"/>
</dbReference>
<sequence length="155" mass="16491">MIKKILGAALVLIGVAVVTVVAPMNGVMQSVTLGVLLALGWALAAILVVAGMLLFGAGVQEAVAADLANRLLSPEQIDELRDQLITPELLAELRDQLLTEDAEETDGESEEPEEETGETTDEESYDKVRVPKNVDDLLSDVVDKAPGALTEHMKS</sequence>
<gene>
    <name evidence="3" type="ORF">FRUB_00444</name>
</gene>
<dbReference type="AlphaFoldDB" id="A0A225EEE4"/>
<proteinExistence type="predicted"/>